<dbReference type="Proteomes" id="UP001597018">
    <property type="component" value="Unassembled WGS sequence"/>
</dbReference>
<organism evidence="1 2">
    <name type="scientific">Saccharopolyspora rosea</name>
    <dbReference type="NCBI Taxonomy" id="524884"/>
    <lineage>
        <taxon>Bacteria</taxon>
        <taxon>Bacillati</taxon>
        <taxon>Actinomycetota</taxon>
        <taxon>Actinomycetes</taxon>
        <taxon>Pseudonocardiales</taxon>
        <taxon>Pseudonocardiaceae</taxon>
        <taxon>Saccharopolyspora</taxon>
    </lineage>
</organism>
<proteinExistence type="predicted"/>
<dbReference type="EMBL" id="JBHTIW010000062">
    <property type="protein sequence ID" value="MFD0924093.1"/>
    <property type="molecule type" value="Genomic_DNA"/>
</dbReference>
<feature type="non-terminal residue" evidence="1">
    <location>
        <position position="149"/>
    </location>
</feature>
<sequence length="149" mass="16773">MVDVPLPPPDPRGQDWRTVTPLRRVLLIADNATAMTRLLDLVDLFDGDLRVQCCFVWNSEDPFPDGLHRMFAAAGIVPLPREAVRSRDFDLAITAGHSGLSKLRTPLLSVPHGIRYTKSVSRLDLDRCSGQDHRLWLMRCHSGWFPTSS</sequence>
<comment type="caution">
    <text evidence="1">The sequence shown here is derived from an EMBL/GenBank/DDBJ whole genome shotgun (WGS) entry which is preliminary data.</text>
</comment>
<accession>A0ABW3G2B2</accession>
<protein>
    <submittedName>
        <fullName evidence="1">Uncharacterized protein</fullName>
    </submittedName>
</protein>
<evidence type="ECO:0000313" key="1">
    <source>
        <dbReference type="EMBL" id="MFD0924093.1"/>
    </source>
</evidence>
<reference evidence="2" key="1">
    <citation type="journal article" date="2019" name="Int. J. Syst. Evol. Microbiol.">
        <title>The Global Catalogue of Microorganisms (GCM) 10K type strain sequencing project: providing services to taxonomists for standard genome sequencing and annotation.</title>
        <authorList>
            <consortium name="The Broad Institute Genomics Platform"/>
            <consortium name="The Broad Institute Genome Sequencing Center for Infectious Disease"/>
            <person name="Wu L."/>
            <person name="Ma J."/>
        </authorList>
    </citation>
    <scope>NUCLEOTIDE SEQUENCE [LARGE SCALE GENOMIC DNA]</scope>
    <source>
        <strain evidence="2">CCUG 56401</strain>
    </source>
</reference>
<gene>
    <name evidence="1" type="ORF">ACFQ16_30500</name>
</gene>
<keyword evidence="2" id="KW-1185">Reference proteome</keyword>
<evidence type="ECO:0000313" key="2">
    <source>
        <dbReference type="Proteomes" id="UP001597018"/>
    </source>
</evidence>
<name>A0ABW3G2B2_9PSEU</name>